<dbReference type="PATRIC" id="fig|698759.3.peg.7766"/>
<keyword evidence="3" id="KW-1185">Reference proteome</keyword>
<protein>
    <submittedName>
        <fullName evidence="2">Uncharacterized protein</fullName>
    </submittedName>
</protein>
<dbReference type="AlphaFoldDB" id="L1KM05"/>
<dbReference type="EMBL" id="AEJC01000590">
    <property type="protein sequence ID" value="EKX61520.1"/>
    <property type="molecule type" value="Genomic_DNA"/>
</dbReference>
<evidence type="ECO:0000313" key="3">
    <source>
        <dbReference type="Proteomes" id="UP000010411"/>
    </source>
</evidence>
<feature type="region of interest" description="Disordered" evidence="1">
    <location>
        <begin position="61"/>
        <end position="82"/>
    </location>
</feature>
<proteinExistence type="predicted"/>
<reference evidence="2 3" key="1">
    <citation type="submission" date="2012-11" db="EMBL/GenBank/DDBJ databases">
        <authorList>
            <person name="Huguet-Tapia J.C."/>
            <person name="Durkin A.S."/>
            <person name="Pettis G.S."/>
            <person name="Badger J.H."/>
        </authorList>
    </citation>
    <scope>NUCLEOTIDE SEQUENCE [LARGE SCALE GENOMIC DNA]</scope>
    <source>
        <strain evidence="2 3">91-03</strain>
    </source>
</reference>
<organism evidence="2 3">
    <name type="scientific">Streptomyces ipomoeae 91-03</name>
    <dbReference type="NCBI Taxonomy" id="698759"/>
    <lineage>
        <taxon>Bacteria</taxon>
        <taxon>Bacillati</taxon>
        <taxon>Actinomycetota</taxon>
        <taxon>Actinomycetes</taxon>
        <taxon>Kitasatosporales</taxon>
        <taxon>Streptomycetaceae</taxon>
        <taxon>Streptomyces</taxon>
    </lineage>
</organism>
<comment type="caution">
    <text evidence="2">The sequence shown here is derived from an EMBL/GenBank/DDBJ whole genome shotgun (WGS) entry which is preliminary data.</text>
</comment>
<name>L1KM05_9ACTN</name>
<dbReference type="Proteomes" id="UP000010411">
    <property type="component" value="Unassembled WGS sequence"/>
</dbReference>
<evidence type="ECO:0000256" key="1">
    <source>
        <dbReference type="SAM" id="MobiDB-lite"/>
    </source>
</evidence>
<accession>L1KM05</accession>
<sequence length="82" mass="9199">MTFTGEATRVDQKLIRIHSEFDPKPISTPDSRSGRVPFGVTVDMLDALRLQVIRKRRGLVPMANPHRRPTAIATLRQPPVSP</sequence>
<evidence type="ECO:0000313" key="2">
    <source>
        <dbReference type="EMBL" id="EKX61520.1"/>
    </source>
</evidence>
<gene>
    <name evidence="2" type="ORF">STRIP9103_06288</name>
</gene>